<dbReference type="InterPro" id="IPR013221">
    <property type="entry name" value="Mur_ligase_cen"/>
</dbReference>
<evidence type="ECO:0000256" key="4">
    <source>
        <dbReference type="ARBA" id="ARBA00022723"/>
    </source>
</evidence>
<evidence type="ECO:0000256" key="2">
    <source>
        <dbReference type="ARBA" id="ARBA00013025"/>
    </source>
</evidence>
<dbReference type="PANTHER" id="PTHR11136">
    <property type="entry name" value="FOLYLPOLYGLUTAMATE SYNTHASE-RELATED"/>
    <property type="match status" value="1"/>
</dbReference>
<keyword evidence="14" id="KW-1185">Reference proteome</keyword>
<dbReference type="InterPro" id="IPR036615">
    <property type="entry name" value="Mur_ligase_C_dom_sf"/>
</dbReference>
<comment type="caution">
    <text evidence="13">The sequence shown here is derived from an EMBL/GenBank/DDBJ whole genome shotgun (WGS) entry which is preliminary data.</text>
</comment>
<comment type="catalytic activity">
    <reaction evidence="9">
        <text>(6S)-5,6,7,8-tetrahydrofolyl-(gamma-L-Glu)(n) + L-glutamate + ATP = (6S)-5,6,7,8-tetrahydrofolyl-(gamma-L-Glu)(n+1) + ADP + phosphate + H(+)</text>
        <dbReference type="Rhea" id="RHEA:10580"/>
        <dbReference type="Rhea" id="RHEA-COMP:14738"/>
        <dbReference type="Rhea" id="RHEA-COMP:14740"/>
        <dbReference type="ChEBI" id="CHEBI:15378"/>
        <dbReference type="ChEBI" id="CHEBI:29985"/>
        <dbReference type="ChEBI" id="CHEBI:30616"/>
        <dbReference type="ChEBI" id="CHEBI:43474"/>
        <dbReference type="ChEBI" id="CHEBI:141005"/>
        <dbReference type="ChEBI" id="CHEBI:456216"/>
        <dbReference type="EC" id="6.3.2.17"/>
    </reaction>
</comment>
<dbReference type="EC" id="6.3.2.17" evidence="2"/>
<gene>
    <name evidence="13" type="ORF">FYJ34_08240</name>
</gene>
<evidence type="ECO:0000256" key="7">
    <source>
        <dbReference type="ARBA" id="ARBA00022842"/>
    </source>
</evidence>
<dbReference type="GO" id="GO:0005524">
    <property type="term" value="F:ATP binding"/>
    <property type="evidence" value="ECO:0007669"/>
    <property type="project" value="UniProtKB-KW"/>
</dbReference>
<dbReference type="GO" id="GO:0046872">
    <property type="term" value="F:metal ion binding"/>
    <property type="evidence" value="ECO:0007669"/>
    <property type="project" value="UniProtKB-KW"/>
</dbReference>
<keyword evidence="5 10" id="KW-0547">Nucleotide-binding</keyword>
<evidence type="ECO:0000256" key="6">
    <source>
        <dbReference type="ARBA" id="ARBA00022840"/>
    </source>
</evidence>
<evidence type="ECO:0000256" key="8">
    <source>
        <dbReference type="ARBA" id="ARBA00030592"/>
    </source>
</evidence>
<dbReference type="Gene3D" id="3.40.1190.10">
    <property type="entry name" value="Mur-like, catalytic domain"/>
    <property type="match status" value="1"/>
</dbReference>
<sequence>MDIIESFGQAESYIEELPKFTTKHPQEHTREFLRRLSCLEVDKTIVHVAGTNGKGSVCIYLQAILLAEGKRTGLFLSPHLVSLRERIRLDGKLVSEEQFLKGYHKAKTVAKEMEQEGLGHPSYFEFLFGITMLVFQESEAEYLILETGLGGRLDATNALEGCHLSVITSIGLDHTGILGDSISAIAGEKAGIIKDGGKVIFDGNQEEAAKVIEKAAKAKKATWESVTDSDDVLQGSKENKIAFFRRNAYDESVLYRISSGALYQIRNVELALRAAESLLQTKAARRAGWKEAIEAVTWEGRMEELTPRLTVDGAHNPPAIEAFLESLSLTEPERLAESVLLFSAVRDKDYRRMIRLLCERAQVKAYVVTQIEEERGVPVQELEEIFRTCTTKEVIGKQTLAESLREADKRCGKEGRVYAVGSLYLAGMIKKWLTGGKGYA</sequence>
<keyword evidence="3 10" id="KW-0436">Ligase</keyword>
<evidence type="ECO:0000256" key="1">
    <source>
        <dbReference type="ARBA" id="ARBA00008276"/>
    </source>
</evidence>
<dbReference type="Pfam" id="PF08245">
    <property type="entry name" value="Mur_ligase_M"/>
    <property type="match status" value="1"/>
</dbReference>
<keyword evidence="4" id="KW-0479">Metal-binding</keyword>
<dbReference type="SUPFAM" id="SSF53244">
    <property type="entry name" value="MurD-like peptide ligases, peptide-binding domain"/>
    <property type="match status" value="1"/>
</dbReference>
<dbReference type="GO" id="GO:0004326">
    <property type="term" value="F:tetrahydrofolylpolyglutamate synthase activity"/>
    <property type="evidence" value="ECO:0007669"/>
    <property type="project" value="UniProtKB-EC"/>
</dbReference>
<dbReference type="InterPro" id="IPR004101">
    <property type="entry name" value="Mur_ligase_C"/>
</dbReference>
<reference evidence="13 14" key="1">
    <citation type="submission" date="2019-08" db="EMBL/GenBank/DDBJ databases">
        <title>In-depth cultivation of the pig gut microbiome towards novel bacterial diversity and tailored functional studies.</title>
        <authorList>
            <person name="Wylensek D."/>
            <person name="Hitch T.C.A."/>
            <person name="Clavel T."/>
        </authorList>
    </citation>
    <scope>NUCLEOTIDE SEQUENCE [LARGE SCALE GENOMIC DNA]</scope>
    <source>
        <strain evidence="13 14">68-1-5</strain>
    </source>
</reference>
<dbReference type="Gene3D" id="3.90.190.20">
    <property type="entry name" value="Mur ligase, C-terminal domain"/>
    <property type="match status" value="1"/>
</dbReference>
<keyword evidence="7" id="KW-0460">Magnesium</keyword>
<dbReference type="Pfam" id="PF02875">
    <property type="entry name" value="Mur_ligase_C"/>
    <property type="match status" value="1"/>
</dbReference>
<protein>
    <recommendedName>
        <fullName evidence="2">tetrahydrofolate synthase</fullName>
        <ecNumber evidence="2">6.3.2.17</ecNumber>
    </recommendedName>
    <alternativeName>
        <fullName evidence="8">Tetrahydrofolylpolyglutamate synthase</fullName>
    </alternativeName>
</protein>
<feature type="domain" description="Mur ligase C-terminal" evidence="11">
    <location>
        <begin position="300"/>
        <end position="418"/>
    </location>
</feature>
<evidence type="ECO:0000256" key="10">
    <source>
        <dbReference type="PIRNR" id="PIRNR001563"/>
    </source>
</evidence>
<evidence type="ECO:0000259" key="11">
    <source>
        <dbReference type="Pfam" id="PF02875"/>
    </source>
</evidence>
<dbReference type="InterPro" id="IPR001645">
    <property type="entry name" value="Folylpolyglutamate_synth"/>
</dbReference>
<evidence type="ECO:0000313" key="14">
    <source>
        <dbReference type="Proteomes" id="UP000434409"/>
    </source>
</evidence>
<dbReference type="GO" id="GO:0008841">
    <property type="term" value="F:dihydrofolate synthase activity"/>
    <property type="evidence" value="ECO:0007669"/>
    <property type="project" value="TreeGrafter"/>
</dbReference>
<dbReference type="SUPFAM" id="SSF53623">
    <property type="entry name" value="MurD-like peptide ligases, catalytic domain"/>
    <property type="match status" value="1"/>
</dbReference>
<evidence type="ECO:0000256" key="3">
    <source>
        <dbReference type="ARBA" id="ARBA00022598"/>
    </source>
</evidence>
<keyword evidence="6 10" id="KW-0067">ATP-binding</keyword>
<name>A0A6N7V0X1_9FIRM</name>
<dbReference type="PIRSF" id="PIRSF001563">
    <property type="entry name" value="Folylpolyglu_synth"/>
    <property type="match status" value="1"/>
</dbReference>
<evidence type="ECO:0000259" key="12">
    <source>
        <dbReference type="Pfam" id="PF08245"/>
    </source>
</evidence>
<dbReference type="AlphaFoldDB" id="A0A6N7V0X1"/>
<dbReference type="GO" id="GO:0005737">
    <property type="term" value="C:cytoplasm"/>
    <property type="evidence" value="ECO:0007669"/>
    <property type="project" value="TreeGrafter"/>
</dbReference>
<dbReference type="PANTHER" id="PTHR11136:SF0">
    <property type="entry name" value="DIHYDROFOLATE SYNTHETASE-RELATED"/>
    <property type="match status" value="1"/>
</dbReference>
<dbReference type="Proteomes" id="UP000434409">
    <property type="component" value="Unassembled WGS sequence"/>
</dbReference>
<dbReference type="RefSeq" id="WP_154477757.1">
    <property type="nucleotide sequence ID" value="NZ_VULY01000018.1"/>
</dbReference>
<evidence type="ECO:0000256" key="9">
    <source>
        <dbReference type="ARBA" id="ARBA00047493"/>
    </source>
</evidence>
<organism evidence="13 14">
    <name type="scientific">Suipraeoptans intestinalis</name>
    <dbReference type="NCBI Taxonomy" id="2606628"/>
    <lineage>
        <taxon>Bacteria</taxon>
        <taxon>Bacillati</taxon>
        <taxon>Bacillota</taxon>
        <taxon>Clostridia</taxon>
        <taxon>Lachnospirales</taxon>
        <taxon>Lachnospiraceae</taxon>
        <taxon>Suipraeoptans</taxon>
    </lineage>
</organism>
<evidence type="ECO:0000256" key="5">
    <source>
        <dbReference type="ARBA" id="ARBA00022741"/>
    </source>
</evidence>
<dbReference type="NCBIfam" id="TIGR01499">
    <property type="entry name" value="folC"/>
    <property type="match status" value="1"/>
</dbReference>
<dbReference type="EMBL" id="VULY01000018">
    <property type="protein sequence ID" value="MSR94245.1"/>
    <property type="molecule type" value="Genomic_DNA"/>
</dbReference>
<evidence type="ECO:0000313" key="13">
    <source>
        <dbReference type="EMBL" id="MSR94245.1"/>
    </source>
</evidence>
<accession>A0A6N7V0X1</accession>
<feature type="domain" description="Mur ligase central" evidence="12">
    <location>
        <begin position="48"/>
        <end position="229"/>
    </location>
</feature>
<proteinExistence type="inferred from homology"/>
<comment type="similarity">
    <text evidence="1 10">Belongs to the folylpolyglutamate synthase family.</text>
</comment>
<dbReference type="InterPro" id="IPR036565">
    <property type="entry name" value="Mur-like_cat_sf"/>
</dbReference>